<evidence type="ECO:0000313" key="1">
    <source>
        <dbReference type="EMBL" id="WVX90827.1"/>
    </source>
</evidence>
<proteinExistence type="predicted"/>
<protein>
    <submittedName>
        <fullName evidence="1">Uncharacterized protein</fullName>
    </submittedName>
</protein>
<dbReference type="EMBL" id="OR885926">
    <property type="protein sequence ID" value="WVX90827.1"/>
    <property type="molecule type" value="Genomic_DNA"/>
</dbReference>
<gene>
    <name evidence="1" type="ORF">184DA_223</name>
</gene>
<name>A0AAU6MXN5_9CAUD</name>
<organism evidence="1">
    <name type="scientific">Staphylococcus phage 184DA</name>
    <dbReference type="NCBI Taxonomy" id="3110532"/>
    <lineage>
        <taxon>Viruses</taxon>
        <taxon>Duplodnaviria</taxon>
        <taxon>Heunggongvirae</taxon>
        <taxon>Uroviricota</taxon>
        <taxon>Caudoviricetes</taxon>
    </lineage>
</organism>
<reference evidence="1" key="1">
    <citation type="submission" date="2023-11" db="EMBL/GenBank/DDBJ databases">
        <title>Characterization of a newly isolated phage infecting non-aureus staphylococci isolated from bovine mastitis.</title>
        <authorList>
            <person name="Wanecka A."/>
            <person name="Marynowska M."/>
            <person name="Wesolowski W."/>
            <person name="Bloch S."/>
            <person name="Nejman-Falenczyk B."/>
            <person name="Neumann J."/>
            <person name="Krol J."/>
            <person name="Florek M."/>
            <person name="Ulanicki K."/>
            <person name="Napierala A."/>
            <person name="Twardon J."/>
            <person name="Wolska B."/>
            <person name="Porebska J."/>
            <person name="Ziubrzycka A."/>
            <person name="Czeretowicz I."/>
            <person name="Benisz M."/>
        </authorList>
    </citation>
    <scope>NUCLEOTIDE SEQUENCE</scope>
</reference>
<sequence length="60" mass="6703">MRPSVVETLVTALSIYSGLAVLWSSSKLYRENQLPYVVTHLTINLSYTPSVRYLIQGSVS</sequence>
<accession>A0AAU6MXN5</accession>